<dbReference type="PROSITE" id="PS50088">
    <property type="entry name" value="ANK_REPEAT"/>
    <property type="match status" value="3"/>
</dbReference>
<keyword evidence="3" id="KW-0407">Ion channel</keyword>
<evidence type="ECO:0000256" key="1">
    <source>
        <dbReference type="ARBA" id="ARBA00022448"/>
    </source>
</evidence>
<organism evidence="6 7">
    <name type="scientific">Ramazzottius varieornatus</name>
    <name type="common">Water bear</name>
    <name type="synonym">Tardigrade</name>
    <dbReference type="NCBI Taxonomy" id="947166"/>
    <lineage>
        <taxon>Eukaryota</taxon>
        <taxon>Metazoa</taxon>
        <taxon>Ecdysozoa</taxon>
        <taxon>Tardigrada</taxon>
        <taxon>Eutardigrada</taxon>
        <taxon>Parachela</taxon>
        <taxon>Hypsibioidea</taxon>
        <taxon>Ramazzottiidae</taxon>
        <taxon>Ramazzottius</taxon>
    </lineage>
</organism>
<evidence type="ECO:0000313" key="7">
    <source>
        <dbReference type="Proteomes" id="UP000186922"/>
    </source>
</evidence>
<feature type="transmembrane region" description="Helical" evidence="5">
    <location>
        <begin position="462"/>
        <end position="483"/>
    </location>
</feature>
<dbReference type="InterPro" id="IPR036770">
    <property type="entry name" value="Ankyrin_rpt-contain_sf"/>
</dbReference>
<dbReference type="AlphaFoldDB" id="A0A1D1VAV2"/>
<evidence type="ECO:0000256" key="2">
    <source>
        <dbReference type="ARBA" id="ARBA00023065"/>
    </source>
</evidence>
<dbReference type="Proteomes" id="UP000186922">
    <property type="component" value="Unassembled WGS sequence"/>
</dbReference>
<comment type="caution">
    <text evidence="6">The sequence shown here is derived from an EMBL/GenBank/DDBJ whole genome shotgun (WGS) entry which is preliminary data.</text>
</comment>
<keyword evidence="7" id="KW-1185">Reference proteome</keyword>
<dbReference type="PROSITE" id="PS50297">
    <property type="entry name" value="ANK_REP_REGION"/>
    <property type="match status" value="2"/>
</dbReference>
<keyword evidence="2" id="KW-0406">Ion transport</keyword>
<feature type="transmembrane region" description="Helical" evidence="5">
    <location>
        <begin position="413"/>
        <end position="430"/>
    </location>
</feature>
<gene>
    <name evidence="6" type="primary">RvY_09869-1</name>
    <name evidence="6" type="synonym">RvY_09869.1</name>
    <name evidence="6" type="ORF">RvY_09869</name>
</gene>
<dbReference type="InterPro" id="IPR002110">
    <property type="entry name" value="Ankyrin_rpt"/>
</dbReference>
<dbReference type="Pfam" id="PF12796">
    <property type="entry name" value="Ank_2"/>
    <property type="match status" value="1"/>
</dbReference>
<keyword evidence="5" id="KW-1133">Transmembrane helix</keyword>
<proteinExistence type="predicted"/>
<dbReference type="STRING" id="947166.A0A1D1VAV2"/>
<keyword evidence="4" id="KW-0040">ANK repeat</keyword>
<evidence type="ECO:0000256" key="3">
    <source>
        <dbReference type="ARBA" id="ARBA00023303"/>
    </source>
</evidence>
<feature type="transmembrane region" description="Helical" evidence="5">
    <location>
        <begin position="535"/>
        <end position="562"/>
    </location>
</feature>
<sequence>MLLNYPGVLVDAPTDKTAYLPLHFAAVEGQVAVVGSLLSRAGSQLNTPDAKGQTSLLLAAAKGHKHMAEVLLGQGADMAAKDNNGWTALHCASVTGNLEMVTLLCENGGDTVAVTNDGKIPLCYAVHAVHANHGFRGTGLIDVMEYLLQQNFSSFSLMTDQVFLMDLMHAAKNKSQKPLFVFIKYCSSPVELSLKLSRFYLDTAERDKFNAKDLIFAAKFCEQIGQRLLTISCAKYSAAEVLRAIDKDDVPLMDTLMAGSHKETVALNPVQRYLTTIWYGGVELKQWQVILTFLTVLFLPPVWLVCSLPLPHRISEIPFVKMVVHFTSHMYYIIIMILVFMTPFRPLYLRTSLLPTPEEWLLILWLIGNLMSELSTQEKRQGLDSLRIVTLFLAGVAVTVHIAAAGVDKETRVILLYIRSQLLATACFFADIQILSYLSFHQLFGPFGIMISDIVVDLARFWVLFSLFWLGFSFSLSTLYEAYIPADPAKVYDGAIIMNMVVDPFTAAQLLYWAIFGLIDPFGQIPKPELSPPFALQVILIIYGIYLTATMIVLVNLLIAMLSDTYQRVKARSDLEWRFIRARIILNMEKTPISPPPINIFSVLLSGALKLFEMCFNRRSNSVANSEELLMQKEGQQVNKLRSFRKSVIGGISAGSLPLIVSLRNAPAKQLTEVVPWKNVLRDYEAEIALGYEDFDDV</sequence>
<evidence type="ECO:0000313" key="6">
    <source>
        <dbReference type="EMBL" id="GAU98766.1"/>
    </source>
</evidence>
<dbReference type="PRINTS" id="PR01097">
    <property type="entry name" value="TRNSRECEPTRP"/>
</dbReference>
<dbReference type="PANTHER" id="PTHR10117:SF54">
    <property type="entry name" value="TRANSIENT RECEPTOR POTENTIAL-GAMMA PROTEIN"/>
    <property type="match status" value="1"/>
</dbReference>
<dbReference type="GO" id="GO:0070679">
    <property type="term" value="F:inositol 1,4,5 trisphosphate binding"/>
    <property type="evidence" value="ECO:0007669"/>
    <property type="project" value="TreeGrafter"/>
</dbReference>
<protein>
    <submittedName>
        <fullName evidence="6">Uncharacterized protein</fullName>
    </submittedName>
</protein>
<dbReference type="PANTHER" id="PTHR10117">
    <property type="entry name" value="TRANSIENT RECEPTOR POTENTIAL CHANNEL"/>
    <property type="match status" value="1"/>
</dbReference>
<dbReference type="Gene3D" id="1.25.40.20">
    <property type="entry name" value="Ankyrin repeat-containing domain"/>
    <property type="match status" value="1"/>
</dbReference>
<dbReference type="GO" id="GO:0034703">
    <property type="term" value="C:cation channel complex"/>
    <property type="evidence" value="ECO:0007669"/>
    <property type="project" value="TreeGrafter"/>
</dbReference>
<dbReference type="GO" id="GO:0015279">
    <property type="term" value="F:store-operated calcium channel activity"/>
    <property type="evidence" value="ECO:0007669"/>
    <property type="project" value="TreeGrafter"/>
</dbReference>
<dbReference type="EMBL" id="BDGG01000005">
    <property type="protein sequence ID" value="GAU98766.1"/>
    <property type="molecule type" value="Genomic_DNA"/>
</dbReference>
<evidence type="ECO:0000256" key="5">
    <source>
        <dbReference type="SAM" id="Phobius"/>
    </source>
</evidence>
<keyword evidence="5" id="KW-0472">Membrane</keyword>
<dbReference type="SUPFAM" id="SSF48403">
    <property type="entry name" value="Ankyrin repeat"/>
    <property type="match status" value="1"/>
</dbReference>
<reference evidence="6 7" key="1">
    <citation type="journal article" date="2016" name="Nat. Commun.">
        <title>Extremotolerant tardigrade genome and improved radiotolerance of human cultured cells by tardigrade-unique protein.</title>
        <authorList>
            <person name="Hashimoto T."/>
            <person name="Horikawa D.D."/>
            <person name="Saito Y."/>
            <person name="Kuwahara H."/>
            <person name="Kozuka-Hata H."/>
            <person name="Shin-I T."/>
            <person name="Minakuchi Y."/>
            <person name="Ohishi K."/>
            <person name="Motoyama A."/>
            <person name="Aizu T."/>
            <person name="Enomoto A."/>
            <person name="Kondo K."/>
            <person name="Tanaka S."/>
            <person name="Hara Y."/>
            <person name="Koshikawa S."/>
            <person name="Sagara H."/>
            <person name="Miura T."/>
            <person name="Yokobori S."/>
            <person name="Miyagawa K."/>
            <person name="Suzuki Y."/>
            <person name="Kubo T."/>
            <person name="Oyama M."/>
            <person name="Kohara Y."/>
            <person name="Fujiyama A."/>
            <person name="Arakawa K."/>
            <person name="Katayama T."/>
            <person name="Toyoda A."/>
            <person name="Kunieda T."/>
        </authorList>
    </citation>
    <scope>NUCLEOTIDE SEQUENCE [LARGE SCALE GENOMIC DNA]</scope>
    <source>
        <strain evidence="6 7">YOKOZUNA-1</strain>
    </source>
</reference>
<feature type="repeat" description="ANK" evidence="4">
    <location>
        <begin position="84"/>
        <end position="116"/>
    </location>
</feature>
<keyword evidence="5" id="KW-0812">Transmembrane</keyword>
<evidence type="ECO:0000256" key="4">
    <source>
        <dbReference type="PROSITE-ProRule" id="PRU00023"/>
    </source>
</evidence>
<feature type="transmembrane region" description="Helical" evidence="5">
    <location>
        <begin position="388"/>
        <end position="407"/>
    </location>
</feature>
<dbReference type="GO" id="GO:0051480">
    <property type="term" value="P:regulation of cytosolic calcium ion concentration"/>
    <property type="evidence" value="ECO:0007669"/>
    <property type="project" value="TreeGrafter"/>
</dbReference>
<dbReference type="SMART" id="SM00248">
    <property type="entry name" value="ANK"/>
    <property type="match status" value="4"/>
</dbReference>
<accession>A0A1D1VAV2</accession>
<feature type="repeat" description="ANK" evidence="4">
    <location>
        <begin position="51"/>
        <end position="83"/>
    </location>
</feature>
<feature type="transmembrane region" description="Helical" evidence="5">
    <location>
        <begin position="495"/>
        <end position="515"/>
    </location>
</feature>
<keyword evidence="1" id="KW-0813">Transport</keyword>
<dbReference type="InterPro" id="IPR002153">
    <property type="entry name" value="TRPC_channel"/>
</dbReference>
<feature type="repeat" description="ANK" evidence="4">
    <location>
        <begin position="17"/>
        <end position="50"/>
    </location>
</feature>
<dbReference type="GO" id="GO:0005886">
    <property type="term" value="C:plasma membrane"/>
    <property type="evidence" value="ECO:0007669"/>
    <property type="project" value="TreeGrafter"/>
</dbReference>
<dbReference type="OrthoDB" id="195446at2759"/>
<name>A0A1D1VAV2_RAMVA</name>
<feature type="transmembrane region" description="Helical" evidence="5">
    <location>
        <begin position="287"/>
        <end position="310"/>
    </location>
</feature>
<feature type="transmembrane region" description="Helical" evidence="5">
    <location>
        <begin position="330"/>
        <end position="348"/>
    </location>
</feature>